<name>X5MGE9_BARHN</name>
<protein>
    <submittedName>
        <fullName evidence="3">Uncharacterized protein</fullName>
    </submittedName>
</protein>
<dbReference type="EMBL" id="HG969191">
    <property type="protein sequence ID" value="CDO47354.1"/>
    <property type="molecule type" value="Genomic_DNA"/>
</dbReference>
<reference evidence="4" key="1">
    <citation type="submission" date="2013-11" db="EMBL/GenBank/DDBJ databases">
        <title>Genome sequencing of Bartonella spp. isolated from human blood.</title>
        <authorList>
            <person name="Raoult D."/>
        </authorList>
    </citation>
    <scope>NUCLEOTIDE SEQUENCE</scope>
    <source>
        <strain evidence="4">BM1374165</strain>
    </source>
</reference>
<organism evidence="3 4">
    <name type="scientific">Bartonella henselae</name>
    <name type="common">Rochalimaea henselae</name>
    <dbReference type="NCBI Taxonomy" id="38323"/>
    <lineage>
        <taxon>Bacteria</taxon>
        <taxon>Pseudomonadati</taxon>
        <taxon>Pseudomonadota</taxon>
        <taxon>Alphaproteobacteria</taxon>
        <taxon>Hyphomicrobiales</taxon>
        <taxon>Bartonellaceae</taxon>
        <taxon>Bartonella</taxon>
    </lineage>
</organism>
<evidence type="ECO:0000313" key="3">
    <source>
        <dbReference type="EMBL" id="CDO47354.1"/>
    </source>
</evidence>
<evidence type="ECO:0000256" key="1">
    <source>
        <dbReference type="SAM" id="MobiDB-lite"/>
    </source>
</evidence>
<feature type="chain" id="PRO_5004958313" evidence="2">
    <location>
        <begin position="27"/>
        <end position="96"/>
    </location>
</feature>
<evidence type="ECO:0000313" key="4">
    <source>
        <dbReference type="Proteomes" id="UP000019801"/>
    </source>
</evidence>
<keyword evidence="2" id="KW-0732">Signal</keyword>
<proteinExistence type="predicted"/>
<feature type="signal peptide" evidence="2">
    <location>
        <begin position="1"/>
        <end position="26"/>
    </location>
</feature>
<evidence type="ECO:0000256" key="2">
    <source>
        <dbReference type="SAM" id="SignalP"/>
    </source>
</evidence>
<dbReference type="AlphaFoldDB" id="X5MGE9"/>
<dbReference type="Proteomes" id="UP000019801">
    <property type="component" value="Chromosome I"/>
</dbReference>
<gene>
    <name evidence="3" type="ORF">BM1374165_01372</name>
</gene>
<sequence length="96" mass="10624">MKKNFLLYTVSGVLLFPYPSLSYALASTDLQPLSVSYSTEKNTDDNLKAEQLGEPVSQASESTKRKNRRRSGAEESSAGASLSIYVKTLNRENVQF</sequence>
<dbReference type="KEGG" id="bhs:BM1374165_01372"/>
<feature type="region of interest" description="Disordered" evidence="1">
    <location>
        <begin position="37"/>
        <end position="79"/>
    </location>
</feature>
<accession>X5MGE9</accession>